<feature type="transmembrane region" description="Helical" evidence="1">
    <location>
        <begin position="6"/>
        <end position="28"/>
    </location>
</feature>
<dbReference type="Proteomes" id="UP001163823">
    <property type="component" value="Chromosome 4"/>
</dbReference>
<keyword evidence="1" id="KW-1133">Transmembrane helix</keyword>
<proteinExistence type="predicted"/>
<dbReference type="KEGG" id="qsa:O6P43_009655"/>
<gene>
    <name evidence="2" type="ORF">O6P43_009655</name>
</gene>
<comment type="caution">
    <text evidence="2">The sequence shown here is derived from an EMBL/GenBank/DDBJ whole genome shotgun (WGS) entry which is preliminary data.</text>
</comment>
<dbReference type="EMBL" id="JARAOO010000004">
    <property type="protein sequence ID" value="KAJ7971657.1"/>
    <property type="molecule type" value="Genomic_DNA"/>
</dbReference>
<evidence type="ECO:0000256" key="1">
    <source>
        <dbReference type="SAM" id="Phobius"/>
    </source>
</evidence>
<dbReference type="AlphaFoldDB" id="A0AAD7PYT2"/>
<accession>A0AAD7PYT2</accession>
<name>A0AAD7PYT2_QUISA</name>
<protein>
    <submittedName>
        <fullName evidence="2">Uncharacterized protein</fullName>
    </submittedName>
</protein>
<evidence type="ECO:0000313" key="3">
    <source>
        <dbReference type="Proteomes" id="UP001163823"/>
    </source>
</evidence>
<organism evidence="2 3">
    <name type="scientific">Quillaja saponaria</name>
    <name type="common">Soap bark tree</name>
    <dbReference type="NCBI Taxonomy" id="32244"/>
    <lineage>
        <taxon>Eukaryota</taxon>
        <taxon>Viridiplantae</taxon>
        <taxon>Streptophyta</taxon>
        <taxon>Embryophyta</taxon>
        <taxon>Tracheophyta</taxon>
        <taxon>Spermatophyta</taxon>
        <taxon>Magnoliopsida</taxon>
        <taxon>eudicotyledons</taxon>
        <taxon>Gunneridae</taxon>
        <taxon>Pentapetalae</taxon>
        <taxon>rosids</taxon>
        <taxon>fabids</taxon>
        <taxon>Fabales</taxon>
        <taxon>Quillajaceae</taxon>
        <taxon>Quillaja</taxon>
    </lineage>
</organism>
<keyword evidence="1" id="KW-0812">Transmembrane</keyword>
<keyword evidence="1" id="KW-0472">Membrane</keyword>
<sequence length="80" mass="9408">MHLTIFIYYIFIVVFLFFPLFDCVLSQIPSPAFFLREREFSICGQTTQAIVTGVRSWRRRAYDLPIEYSKIFPGSQTCSQ</sequence>
<keyword evidence="3" id="KW-1185">Reference proteome</keyword>
<reference evidence="2" key="1">
    <citation type="journal article" date="2023" name="Science">
        <title>Elucidation of the pathway for biosynthesis of saponin adjuvants from the soapbark tree.</title>
        <authorList>
            <person name="Reed J."/>
            <person name="Orme A."/>
            <person name="El-Demerdash A."/>
            <person name="Owen C."/>
            <person name="Martin L.B.B."/>
            <person name="Misra R.C."/>
            <person name="Kikuchi S."/>
            <person name="Rejzek M."/>
            <person name="Martin A.C."/>
            <person name="Harkess A."/>
            <person name="Leebens-Mack J."/>
            <person name="Louveau T."/>
            <person name="Stephenson M.J."/>
            <person name="Osbourn A."/>
        </authorList>
    </citation>
    <scope>NUCLEOTIDE SEQUENCE</scope>
    <source>
        <strain evidence="2">S10</strain>
    </source>
</reference>
<evidence type="ECO:0000313" key="2">
    <source>
        <dbReference type="EMBL" id="KAJ7971657.1"/>
    </source>
</evidence>